<reference evidence="4" key="1">
    <citation type="journal article" date="2019" name="Plant Biotechnol. J.">
        <title>Genome sequencing of the Australian wild diploid species Gossypium australe highlights disease resistance and delayed gland morphogenesis.</title>
        <authorList>
            <person name="Cai Y."/>
            <person name="Cai X."/>
            <person name="Wang Q."/>
            <person name="Wang P."/>
            <person name="Zhang Y."/>
            <person name="Cai C."/>
            <person name="Xu Y."/>
            <person name="Wang K."/>
            <person name="Zhou Z."/>
            <person name="Wang C."/>
            <person name="Geng S."/>
            <person name="Li B."/>
            <person name="Dong Q."/>
            <person name="Hou Y."/>
            <person name="Wang H."/>
            <person name="Ai P."/>
            <person name="Liu Z."/>
            <person name="Yi F."/>
            <person name="Sun M."/>
            <person name="An G."/>
            <person name="Cheng J."/>
            <person name="Zhang Y."/>
            <person name="Shi Q."/>
            <person name="Xie Y."/>
            <person name="Shi X."/>
            <person name="Chang Y."/>
            <person name="Huang F."/>
            <person name="Chen Y."/>
            <person name="Hong S."/>
            <person name="Mi L."/>
            <person name="Sun Q."/>
            <person name="Zhang L."/>
            <person name="Zhou B."/>
            <person name="Peng R."/>
            <person name="Zhang X."/>
            <person name="Liu F."/>
        </authorList>
    </citation>
    <scope>NUCLEOTIDE SEQUENCE [LARGE SCALE GENOMIC DNA]</scope>
    <source>
        <strain evidence="4">cv. PA1801</strain>
    </source>
</reference>
<dbReference type="Proteomes" id="UP000325315">
    <property type="component" value="Unassembled WGS sequence"/>
</dbReference>
<dbReference type="SUPFAM" id="SSF50685">
    <property type="entry name" value="Barwin-like endoglucanases"/>
    <property type="match status" value="1"/>
</dbReference>
<name>A0A5B6VJB5_9ROSI</name>
<dbReference type="AlphaFoldDB" id="A0A5B6VJB5"/>
<dbReference type="PROSITE" id="PS50842">
    <property type="entry name" value="EXPANSIN_EG45"/>
    <property type="match status" value="1"/>
</dbReference>
<keyword evidence="4" id="KW-1185">Reference proteome</keyword>
<feature type="domain" description="Expansin-like EG45" evidence="2">
    <location>
        <begin position="46"/>
        <end position="81"/>
    </location>
</feature>
<organism evidence="3 4">
    <name type="scientific">Gossypium australe</name>
    <dbReference type="NCBI Taxonomy" id="47621"/>
    <lineage>
        <taxon>Eukaryota</taxon>
        <taxon>Viridiplantae</taxon>
        <taxon>Streptophyta</taxon>
        <taxon>Embryophyta</taxon>
        <taxon>Tracheophyta</taxon>
        <taxon>Spermatophyta</taxon>
        <taxon>Magnoliopsida</taxon>
        <taxon>eudicotyledons</taxon>
        <taxon>Gunneridae</taxon>
        <taxon>Pentapetalae</taxon>
        <taxon>rosids</taxon>
        <taxon>malvids</taxon>
        <taxon>Malvales</taxon>
        <taxon>Malvaceae</taxon>
        <taxon>Malvoideae</taxon>
        <taxon>Gossypium</taxon>
    </lineage>
</organism>
<sequence length="118" mass="12900">MGFSLKLRYCCLVSVMMLLPALCYSDNFDKSRATYYSRPDGLGTPSGACGFGEYGRNISDGNVAGVYKLYNNGIGCGACYQQVAGYFRLSTNDTRYLFNEITVRLGAQQALKSVLIKG</sequence>
<dbReference type="InterPro" id="IPR036908">
    <property type="entry name" value="RlpA-like_sf"/>
</dbReference>
<keyword evidence="1" id="KW-0732">Signal</keyword>
<feature type="signal peptide" evidence="1">
    <location>
        <begin position="1"/>
        <end position="25"/>
    </location>
</feature>
<accession>A0A5B6VJB5</accession>
<evidence type="ECO:0000313" key="3">
    <source>
        <dbReference type="EMBL" id="KAA3469138.1"/>
    </source>
</evidence>
<dbReference type="EMBL" id="SMMG02000006">
    <property type="protein sequence ID" value="KAA3469138.1"/>
    <property type="molecule type" value="Genomic_DNA"/>
</dbReference>
<evidence type="ECO:0000256" key="1">
    <source>
        <dbReference type="SAM" id="SignalP"/>
    </source>
</evidence>
<comment type="caution">
    <text evidence="3">The sequence shown here is derived from an EMBL/GenBank/DDBJ whole genome shotgun (WGS) entry which is preliminary data.</text>
</comment>
<protein>
    <submittedName>
        <fullName evidence="3">Expansin-like B1</fullName>
    </submittedName>
</protein>
<dbReference type="OrthoDB" id="5823761at2759"/>
<evidence type="ECO:0000259" key="2">
    <source>
        <dbReference type="PROSITE" id="PS50842"/>
    </source>
</evidence>
<proteinExistence type="predicted"/>
<gene>
    <name evidence="3" type="ORF">EPI10_014957</name>
</gene>
<dbReference type="InterPro" id="IPR007112">
    <property type="entry name" value="Expansin/allergen_DPBB_dom"/>
</dbReference>
<feature type="chain" id="PRO_5022713372" evidence="1">
    <location>
        <begin position="26"/>
        <end position="118"/>
    </location>
</feature>
<evidence type="ECO:0000313" key="4">
    <source>
        <dbReference type="Proteomes" id="UP000325315"/>
    </source>
</evidence>
<dbReference type="Gene3D" id="2.40.40.10">
    <property type="entry name" value="RlpA-like domain"/>
    <property type="match status" value="1"/>
</dbReference>